<name>A0AAU8JBR8_9CYAN</name>
<reference evidence="1" key="1">
    <citation type="submission" date="2024-07" db="EMBL/GenBank/DDBJ databases">
        <authorList>
            <person name="Kim Y.J."/>
            <person name="Jeong J.Y."/>
        </authorList>
    </citation>
    <scope>NUCLEOTIDE SEQUENCE</scope>
    <source>
        <strain evidence="1">GIHE-MW2</strain>
    </source>
</reference>
<dbReference type="AlphaFoldDB" id="A0AAU8JBR8"/>
<dbReference type="InterPro" id="IPR016181">
    <property type="entry name" value="Acyl_CoA_acyltransferase"/>
</dbReference>
<sequence length="368" mass="42152">MSQFEFGLATLEDEPQLRERMAENWMQGNISVSFRREPNYFAGCQVQGSSFQVIKCQEKSTGKIISLGSRLIKPSWINGRLQKIGYLADLRLHQDYRNGTILARGYRFLRQLHKAAPVPLYYSLILDGNRAALNNLIGGRAGLPQYQDMGLILTPAIHLDLPKPEIKVTGVNFTRAKNHQLADILRFVQQCHAQKQFAPYYSLEDFHSSRLRGLTAEDFYLAIKDHRIVGVVAAWNQRSFRQTYIEAYSRKMAIIRPCYNLLAQLTPLKPLPHPGAEIPYFYLAFVAIEDHNPEIFRGLLRMLYCDRAKSESHYFIAGLHESDPLGSILGEYRRIEAAGRLFVIYYSDGESWFNQLDGRVPYVEIGTV</sequence>
<dbReference type="SUPFAM" id="SSF55729">
    <property type="entry name" value="Acyl-CoA N-acyltransferases (Nat)"/>
    <property type="match status" value="1"/>
</dbReference>
<dbReference type="EMBL" id="CP159837">
    <property type="protein sequence ID" value="XCM35985.1"/>
    <property type="molecule type" value="Genomic_DNA"/>
</dbReference>
<evidence type="ECO:0008006" key="2">
    <source>
        <dbReference type="Google" id="ProtNLM"/>
    </source>
</evidence>
<organism evidence="1">
    <name type="scientific">Planktothricoides raciborskii GIHE-MW2</name>
    <dbReference type="NCBI Taxonomy" id="2792601"/>
    <lineage>
        <taxon>Bacteria</taxon>
        <taxon>Bacillati</taxon>
        <taxon>Cyanobacteriota</taxon>
        <taxon>Cyanophyceae</taxon>
        <taxon>Oscillatoriophycideae</taxon>
        <taxon>Oscillatoriales</taxon>
        <taxon>Oscillatoriaceae</taxon>
        <taxon>Planktothricoides</taxon>
    </lineage>
</organism>
<accession>A0AAU8JBR8</accession>
<dbReference type="RefSeq" id="WP_054464241.1">
    <property type="nucleotide sequence ID" value="NZ_CP159837.1"/>
</dbReference>
<protein>
    <recommendedName>
        <fullName evidence="2">N-acetyltransferase domain-containing protein</fullName>
    </recommendedName>
</protein>
<proteinExistence type="predicted"/>
<evidence type="ECO:0000313" key="1">
    <source>
        <dbReference type="EMBL" id="XCM35985.1"/>
    </source>
</evidence>
<gene>
    <name evidence="1" type="ORF">ABWT76_004706</name>
</gene>